<proteinExistence type="predicted"/>
<organism evidence="1">
    <name type="scientific">Eremomyces bilateralis CBS 781.70</name>
    <dbReference type="NCBI Taxonomy" id="1392243"/>
    <lineage>
        <taxon>Eukaryota</taxon>
        <taxon>Fungi</taxon>
        <taxon>Dikarya</taxon>
        <taxon>Ascomycota</taxon>
        <taxon>Pezizomycotina</taxon>
        <taxon>Dothideomycetes</taxon>
        <taxon>Dothideomycetes incertae sedis</taxon>
        <taxon>Eremomycetales</taxon>
        <taxon>Eremomycetaceae</taxon>
        <taxon>Eremomyces</taxon>
    </lineage>
</organism>
<dbReference type="AlphaFoldDB" id="A0A6G1GD85"/>
<dbReference type="GeneID" id="54414884"/>
<evidence type="ECO:0000313" key="1">
    <source>
        <dbReference type="EMBL" id="KAF1815829.1"/>
    </source>
</evidence>
<dbReference type="Proteomes" id="UP000504638">
    <property type="component" value="Unplaced"/>
</dbReference>
<accession>A0A6G1GD85</accession>
<evidence type="ECO:0000313" key="2">
    <source>
        <dbReference type="Proteomes" id="UP000504638"/>
    </source>
</evidence>
<reference evidence="3" key="2">
    <citation type="submission" date="2020-04" db="EMBL/GenBank/DDBJ databases">
        <authorList>
            <consortium name="NCBI Genome Project"/>
        </authorList>
    </citation>
    <scope>NUCLEOTIDE SEQUENCE</scope>
    <source>
        <strain evidence="3">CBS 781.70</strain>
    </source>
</reference>
<dbReference type="RefSeq" id="XP_033537460.1">
    <property type="nucleotide sequence ID" value="XM_033674314.1"/>
</dbReference>
<sequence length="91" mass="10573">MGLILGIGLIVLHITEKRASFSRSQYSLPHFMGTGCEPLDMGDRFIHQRLVYNFSQVPSTVRQTLDLVLRENSMDDYIIWMFFESFARLSK</sequence>
<reference evidence="1 3" key="1">
    <citation type="submission" date="2020-01" db="EMBL/GenBank/DDBJ databases">
        <authorList>
            <consortium name="DOE Joint Genome Institute"/>
            <person name="Haridas S."/>
            <person name="Albert R."/>
            <person name="Binder M."/>
            <person name="Bloem J."/>
            <person name="Labutti K."/>
            <person name="Salamov A."/>
            <person name="Andreopoulos B."/>
            <person name="Baker S.E."/>
            <person name="Barry K."/>
            <person name="Bills G."/>
            <person name="Bluhm B.H."/>
            <person name="Cannon C."/>
            <person name="Castanera R."/>
            <person name="Culley D.E."/>
            <person name="Daum C."/>
            <person name="Ezra D."/>
            <person name="Gonzalez J.B."/>
            <person name="Henrissat B."/>
            <person name="Kuo A."/>
            <person name="Liang C."/>
            <person name="Lipzen A."/>
            <person name="Lutzoni F."/>
            <person name="Magnuson J."/>
            <person name="Mondo S."/>
            <person name="Nolan M."/>
            <person name="Ohm R."/>
            <person name="Pangilinan J."/>
            <person name="Park H.-J."/>
            <person name="Ramirez L."/>
            <person name="Alfaro M."/>
            <person name="Sun H."/>
            <person name="Tritt A."/>
            <person name="Yoshinaga Y."/>
            <person name="Zwiers L.-H."/>
            <person name="Turgeon B.G."/>
            <person name="Goodwin S.B."/>
            <person name="Spatafora J.W."/>
            <person name="Crous P.W."/>
            <person name="Grigoriev I.V."/>
        </authorList>
    </citation>
    <scope>NUCLEOTIDE SEQUENCE</scope>
    <source>
        <strain evidence="1 3">CBS 781.70</strain>
    </source>
</reference>
<gene>
    <name evidence="1 3" type="ORF">P152DRAFT_197847</name>
</gene>
<keyword evidence="2" id="KW-1185">Reference proteome</keyword>
<reference evidence="3" key="3">
    <citation type="submission" date="2025-04" db="UniProtKB">
        <authorList>
            <consortium name="RefSeq"/>
        </authorList>
    </citation>
    <scope>IDENTIFICATION</scope>
    <source>
        <strain evidence="3">CBS 781.70</strain>
    </source>
</reference>
<dbReference type="EMBL" id="ML975151">
    <property type="protein sequence ID" value="KAF1815829.1"/>
    <property type="molecule type" value="Genomic_DNA"/>
</dbReference>
<name>A0A6G1GD85_9PEZI</name>
<evidence type="ECO:0000313" key="3">
    <source>
        <dbReference type="RefSeq" id="XP_033537460.1"/>
    </source>
</evidence>
<protein>
    <submittedName>
        <fullName evidence="1 3">Uncharacterized protein</fullName>
    </submittedName>
</protein>